<reference evidence="2 3" key="1">
    <citation type="submission" date="2013-09" db="EMBL/GenBank/DDBJ databases">
        <title>Whole genome shotgun sequence of Vibrio azureus NBRC 104587.</title>
        <authorList>
            <person name="Isaki S."/>
            <person name="Hosoyama A."/>
            <person name="Numata M."/>
            <person name="Hashimoto M."/>
            <person name="Hosoyama Y."/>
            <person name="Tsuchikane K."/>
            <person name="Noguchi M."/>
            <person name="Hirakata S."/>
            <person name="Ichikawa N."/>
            <person name="Ohji S."/>
            <person name="Yamazoe A."/>
            <person name="Fujita N."/>
        </authorList>
    </citation>
    <scope>NUCLEOTIDE SEQUENCE [LARGE SCALE GENOMIC DNA]</scope>
    <source>
        <strain evidence="2 3">NBRC 104587</strain>
    </source>
</reference>
<dbReference type="STRING" id="1219077.VAZ01S_024_00710"/>
<sequence length="434" mass="48351">MMNELIAITSRSTVSCDEEFELDPHFNEVSNSDLDKFFQFDQQELETEADVPAFKEIPRNSELNILPLAAFNQAVKREQHAPLTTKTVLVEALTGQKNVNRKHQGLELSGIGYDKLTLNKVTLQNVRLPRSRLHTSLNTMPVEAKLNHLLGNAPMTVNTLPQQDVTNQVAVKKGHLTHELNGRLGMATVQPKTSLINGSGKRSVMNAKPLSSAANMAEHVIPPLTKNLAKSNSLLPKKNTRASNEAERVASPLAKNEVQSNSLLTKNNTSASNVAERVASSLTLNKTHLLHSQTLSRNGVNKAESKMAETVPQTRLPKMESVSNQVHSSVNSLTSITERSSSEVRNIPLSSINMFTEASKVTIERGLTVPSTVALQTLIPVAGMARTNYDLAPEMFWQYPQMNSYRVLFRNKYYLFEFVEHQMTNFMEEYNDRT</sequence>
<dbReference type="RefSeq" id="WP_021709147.1">
    <property type="nucleotide sequence ID" value="NZ_BAOB01000060.1"/>
</dbReference>
<dbReference type="EMBL" id="BATL01000024">
    <property type="protein sequence ID" value="GAD75388.1"/>
    <property type="molecule type" value="Genomic_DNA"/>
</dbReference>
<dbReference type="Proteomes" id="UP000016567">
    <property type="component" value="Unassembled WGS sequence"/>
</dbReference>
<protein>
    <submittedName>
        <fullName evidence="2">Uncharacterized protein</fullName>
    </submittedName>
</protein>
<proteinExistence type="predicted"/>
<dbReference type="AlphaFoldDB" id="U3CAH8"/>
<gene>
    <name evidence="2" type="ORF">VAZ01S_024_00710</name>
</gene>
<dbReference type="eggNOG" id="ENOG5031PWX">
    <property type="taxonomic scope" value="Bacteria"/>
</dbReference>
<keyword evidence="3" id="KW-1185">Reference proteome</keyword>
<evidence type="ECO:0000313" key="3">
    <source>
        <dbReference type="Proteomes" id="UP000016567"/>
    </source>
</evidence>
<feature type="region of interest" description="Disordered" evidence="1">
    <location>
        <begin position="228"/>
        <end position="272"/>
    </location>
</feature>
<dbReference type="OrthoDB" id="5897043at2"/>
<evidence type="ECO:0000256" key="1">
    <source>
        <dbReference type="SAM" id="MobiDB-lite"/>
    </source>
</evidence>
<name>U3CAH8_9VIBR</name>
<evidence type="ECO:0000313" key="2">
    <source>
        <dbReference type="EMBL" id="GAD75388.1"/>
    </source>
</evidence>
<accession>U3CAH8</accession>
<feature type="compositionally biased region" description="Polar residues" evidence="1">
    <location>
        <begin position="257"/>
        <end position="272"/>
    </location>
</feature>
<comment type="caution">
    <text evidence="2">The sequence shown here is derived from an EMBL/GenBank/DDBJ whole genome shotgun (WGS) entry which is preliminary data.</text>
</comment>
<organism evidence="2 3">
    <name type="scientific">Vibrio azureus NBRC 104587</name>
    <dbReference type="NCBI Taxonomy" id="1219077"/>
    <lineage>
        <taxon>Bacteria</taxon>
        <taxon>Pseudomonadati</taxon>
        <taxon>Pseudomonadota</taxon>
        <taxon>Gammaproteobacteria</taxon>
        <taxon>Vibrionales</taxon>
        <taxon>Vibrionaceae</taxon>
        <taxon>Vibrio</taxon>
    </lineage>
</organism>